<dbReference type="Proteomes" id="UP000004263">
    <property type="component" value="Unassembled WGS sequence"/>
</dbReference>
<keyword evidence="3" id="KW-0963">Cytoplasm</keyword>
<dbReference type="NCBIfam" id="NF008909">
    <property type="entry name" value="PRK12273.1"/>
    <property type="match status" value="1"/>
</dbReference>
<evidence type="ECO:0000256" key="2">
    <source>
        <dbReference type="ARBA" id="ARBA00012921"/>
    </source>
</evidence>
<protein>
    <recommendedName>
        <fullName evidence="2">fumarate hydratase</fullName>
        <ecNumber evidence="2">4.2.1.2</ecNumber>
    </recommendedName>
</protein>
<sequence length="449" mass="48772">MGEVEVPANALYGAQTQRAVNNFQISGQGFTNEFLEAVALVKYAAADVNAELGALEREDAEAIKQACELILRREYLDQFPVDVYQTGSGTSTNMNVNEVIAKLANDILGEKRIHPNNHVNFGQSSNDVIPTAIRISTALQTERRLLPALEAMQASLLEKAQEFSGIVKTGRTHLMDAMPVTFEQVFQAYASQLEQCTERLVQTLPRLCALPQGGTAVGSGVNRHPAFASKVAHAIGKKTGMHFTETKNHIAAQGTADVPLELSGQLKSVAMALYKLCNDLRWMNSGPNNGLGEIQLKALQPGSSIMPAKVNPVMEEAMAMVCSQVVGFDSANTMAAASSQFELNVMQPLLAHNLLEAIRLLSNGCDHLREFSVQHIQVNKQHVEESLDKNPILVTALNPLIGYDLAAKVAKKALSEKRALIDVALEMTDLSKHELEQALDPLKMTQPGI</sequence>
<dbReference type="Gene3D" id="1.20.200.10">
    <property type="entry name" value="Fumarase/aspartase (Central domain)"/>
    <property type="match status" value="1"/>
</dbReference>
<dbReference type="PRINTS" id="PR00145">
    <property type="entry name" value="ARGSUCLYASE"/>
</dbReference>
<dbReference type="FunFam" id="1.10.275.10:FF:000001">
    <property type="entry name" value="Fumarate hydratase, mitochondrial"/>
    <property type="match status" value="1"/>
</dbReference>
<name>Q1N1S0_9GAMM</name>
<dbReference type="FunFam" id="1.10.40.30:FF:000002">
    <property type="entry name" value="Fumarate hydratase class II"/>
    <property type="match status" value="1"/>
</dbReference>
<dbReference type="Gene3D" id="1.10.275.10">
    <property type="entry name" value="Fumarase/aspartase (N-terminal domain)"/>
    <property type="match status" value="1"/>
</dbReference>
<dbReference type="PROSITE" id="PS00163">
    <property type="entry name" value="FUMARATE_LYASES"/>
    <property type="match status" value="1"/>
</dbReference>
<comment type="similarity">
    <text evidence="1">Belongs to the class-II fumarase/aspartase family. Fumarase subfamily.</text>
</comment>
<evidence type="ECO:0000313" key="8">
    <source>
        <dbReference type="EMBL" id="EAT12211.1"/>
    </source>
</evidence>
<dbReference type="InterPro" id="IPR005677">
    <property type="entry name" value="Fum_hydII"/>
</dbReference>
<dbReference type="EMBL" id="AAQH01000009">
    <property type="protein sequence ID" value="EAT12211.1"/>
    <property type="molecule type" value="Genomic_DNA"/>
</dbReference>
<evidence type="ECO:0000313" key="9">
    <source>
        <dbReference type="Proteomes" id="UP000004263"/>
    </source>
</evidence>
<feature type="domain" description="Fumarase C C-terminal" evidence="7">
    <location>
        <begin position="393"/>
        <end position="446"/>
    </location>
</feature>
<dbReference type="GO" id="GO:0004333">
    <property type="term" value="F:fumarate hydratase activity"/>
    <property type="evidence" value="ECO:0007669"/>
    <property type="project" value="UniProtKB-EC"/>
</dbReference>
<keyword evidence="5" id="KW-0456">Lyase</keyword>
<dbReference type="STRING" id="207949.RED65_04275"/>
<evidence type="ECO:0000259" key="6">
    <source>
        <dbReference type="Pfam" id="PF00206"/>
    </source>
</evidence>
<dbReference type="InterPro" id="IPR008948">
    <property type="entry name" value="L-Aspartase-like"/>
</dbReference>
<dbReference type="InterPro" id="IPR024083">
    <property type="entry name" value="Fumarase/histidase_N"/>
</dbReference>
<dbReference type="GO" id="GO:0006106">
    <property type="term" value="P:fumarate metabolic process"/>
    <property type="evidence" value="ECO:0007669"/>
    <property type="project" value="InterPro"/>
</dbReference>
<accession>Q1N1S0</accession>
<evidence type="ECO:0000256" key="3">
    <source>
        <dbReference type="ARBA" id="ARBA00022490"/>
    </source>
</evidence>
<organism evidence="8 9">
    <name type="scientific">Bermanella marisrubri</name>
    <dbReference type="NCBI Taxonomy" id="207949"/>
    <lineage>
        <taxon>Bacteria</taxon>
        <taxon>Pseudomonadati</taxon>
        <taxon>Pseudomonadota</taxon>
        <taxon>Gammaproteobacteria</taxon>
        <taxon>Oceanospirillales</taxon>
        <taxon>Oceanospirillaceae</taxon>
        <taxon>Bermanella</taxon>
    </lineage>
</organism>
<dbReference type="SUPFAM" id="SSF48557">
    <property type="entry name" value="L-aspartase-like"/>
    <property type="match status" value="1"/>
</dbReference>
<dbReference type="AlphaFoldDB" id="Q1N1S0"/>
<dbReference type="GO" id="GO:0006099">
    <property type="term" value="P:tricarboxylic acid cycle"/>
    <property type="evidence" value="ECO:0007669"/>
    <property type="project" value="UniProtKB-KW"/>
</dbReference>
<dbReference type="InterPro" id="IPR022761">
    <property type="entry name" value="Fumarate_lyase_N"/>
</dbReference>
<gene>
    <name evidence="8" type="ORF">RED65_04275</name>
</gene>
<keyword evidence="9" id="KW-1185">Reference proteome</keyword>
<proteinExistence type="inferred from homology"/>
<evidence type="ECO:0000259" key="7">
    <source>
        <dbReference type="Pfam" id="PF10415"/>
    </source>
</evidence>
<evidence type="ECO:0000256" key="5">
    <source>
        <dbReference type="ARBA" id="ARBA00023239"/>
    </source>
</evidence>
<comment type="caution">
    <text evidence="8">The sequence shown here is derived from an EMBL/GenBank/DDBJ whole genome shotgun (WGS) entry which is preliminary data.</text>
</comment>
<keyword evidence="4" id="KW-0816">Tricarboxylic acid cycle</keyword>
<dbReference type="Pfam" id="PF10415">
    <property type="entry name" value="FumaraseC_C"/>
    <property type="match status" value="1"/>
</dbReference>
<dbReference type="Pfam" id="PF00206">
    <property type="entry name" value="Lyase_1"/>
    <property type="match status" value="1"/>
</dbReference>
<dbReference type="EC" id="4.2.1.2" evidence="2"/>
<dbReference type="InterPro" id="IPR018951">
    <property type="entry name" value="Fumarase_C_C"/>
</dbReference>
<dbReference type="InterPro" id="IPR020557">
    <property type="entry name" value="Fumarate_lyase_CS"/>
</dbReference>
<dbReference type="InterPro" id="IPR000362">
    <property type="entry name" value="Fumarate_lyase_fam"/>
</dbReference>
<dbReference type="HOGENOM" id="CLU_021594_4_1_6"/>
<dbReference type="PANTHER" id="PTHR11444:SF22">
    <property type="entry name" value="FUMARATE HYDRATASE CLASS II"/>
    <property type="match status" value="1"/>
</dbReference>
<evidence type="ECO:0000256" key="1">
    <source>
        <dbReference type="ARBA" id="ARBA00009084"/>
    </source>
</evidence>
<dbReference type="FunFam" id="1.20.200.10:FF:000001">
    <property type="entry name" value="Fumarate hydratase, mitochondrial"/>
    <property type="match status" value="1"/>
</dbReference>
<dbReference type="Gene3D" id="1.10.40.30">
    <property type="entry name" value="Fumarase/aspartase (C-terminal domain)"/>
    <property type="match status" value="1"/>
</dbReference>
<dbReference type="PRINTS" id="PR00149">
    <property type="entry name" value="FUMRATELYASE"/>
</dbReference>
<feature type="domain" description="Fumarate lyase N-terminal" evidence="6">
    <location>
        <begin position="2"/>
        <end position="327"/>
    </location>
</feature>
<dbReference type="PANTHER" id="PTHR11444">
    <property type="entry name" value="ASPARTATEAMMONIA/ARGININOSUCCINATE/ADENYLOSUCCINATE LYASE"/>
    <property type="match status" value="1"/>
</dbReference>
<evidence type="ECO:0000256" key="4">
    <source>
        <dbReference type="ARBA" id="ARBA00022532"/>
    </source>
</evidence>
<reference evidence="8 9" key="1">
    <citation type="submission" date="2006-03" db="EMBL/GenBank/DDBJ databases">
        <authorList>
            <person name="Pinhassi J."/>
            <person name="Pedros-Alio C."/>
            <person name="Ferriera S."/>
            <person name="Johnson J."/>
            <person name="Kravitz S."/>
            <person name="Halpern A."/>
            <person name="Remington K."/>
            <person name="Beeson K."/>
            <person name="Tran B."/>
            <person name="Rogers Y.-H."/>
            <person name="Friedman R."/>
            <person name="Venter J.C."/>
        </authorList>
    </citation>
    <scope>NUCLEOTIDE SEQUENCE [LARGE SCALE GENOMIC DNA]</scope>
    <source>
        <strain evidence="8 9">RED65</strain>
    </source>
</reference>